<comment type="caution">
    <text evidence="9">The sequence shown here is derived from an EMBL/GenBank/DDBJ whole genome shotgun (WGS) entry which is preliminary data.</text>
</comment>
<dbReference type="NCBIfam" id="TIGR02937">
    <property type="entry name" value="sigma70-ECF"/>
    <property type="match status" value="1"/>
</dbReference>
<dbReference type="Pfam" id="PF04542">
    <property type="entry name" value="Sigma70_r2"/>
    <property type="match status" value="1"/>
</dbReference>
<keyword evidence="4 6" id="KW-0238">DNA-binding</keyword>
<dbReference type="Gene3D" id="1.10.10.10">
    <property type="entry name" value="Winged helix-like DNA-binding domain superfamily/Winged helix DNA-binding domain"/>
    <property type="match status" value="1"/>
</dbReference>
<keyword evidence="3 6" id="KW-0731">Sigma factor</keyword>
<protein>
    <recommendedName>
        <fullName evidence="6">RNA polymerase sigma factor</fullName>
    </recommendedName>
</protein>
<dbReference type="InterPro" id="IPR000838">
    <property type="entry name" value="RNA_pol_sigma70_ECF_CS"/>
</dbReference>
<accession>A0A3R9FDE1</accession>
<dbReference type="PROSITE" id="PS01063">
    <property type="entry name" value="SIGMA70_ECF"/>
    <property type="match status" value="1"/>
</dbReference>
<dbReference type="InterPro" id="IPR007627">
    <property type="entry name" value="RNA_pol_sigma70_r2"/>
</dbReference>
<dbReference type="InterPro" id="IPR036388">
    <property type="entry name" value="WH-like_DNA-bd_sf"/>
</dbReference>
<dbReference type="PANTHER" id="PTHR43133">
    <property type="entry name" value="RNA POLYMERASE ECF-TYPE SIGMA FACTO"/>
    <property type="match status" value="1"/>
</dbReference>
<dbReference type="InterPro" id="IPR039425">
    <property type="entry name" value="RNA_pol_sigma-70-like"/>
</dbReference>
<dbReference type="SUPFAM" id="SSF88946">
    <property type="entry name" value="Sigma2 domain of RNA polymerase sigma factors"/>
    <property type="match status" value="1"/>
</dbReference>
<dbReference type="Gene3D" id="1.10.1740.10">
    <property type="match status" value="1"/>
</dbReference>
<dbReference type="AlphaFoldDB" id="A0A3R9FDE1"/>
<organism evidence="9 10">
    <name type="scientific">Mesobacillus subterraneus</name>
    <dbReference type="NCBI Taxonomy" id="285983"/>
    <lineage>
        <taxon>Bacteria</taxon>
        <taxon>Bacillati</taxon>
        <taxon>Bacillota</taxon>
        <taxon>Bacilli</taxon>
        <taxon>Bacillales</taxon>
        <taxon>Bacillaceae</taxon>
        <taxon>Mesobacillus</taxon>
    </lineage>
</organism>
<evidence type="ECO:0000259" key="7">
    <source>
        <dbReference type="Pfam" id="PF04542"/>
    </source>
</evidence>
<feature type="domain" description="RNA polymerase sigma factor 70 region 4 type 2" evidence="8">
    <location>
        <begin position="108"/>
        <end position="159"/>
    </location>
</feature>
<dbReference type="GO" id="GO:0003677">
    <property type="term" value="F:DNA binding"/>
    <property type="evidence" value="ECO:0007669"/>
    <property type="project" value="UniProtKB-KW"/>
</dbReference>
<dbReference type="CDD" id="cd06171">
    <property type="entry name" value="Sigma70_r4"/>
    <property type="match status" value="1"/>
</dbReference>
<reference evidence="10" key="1">
    <citation type="submission" date="2018-12" db="EMBL/GenBank/DDBJ databases">
        <title>Bacillus chawlae sp. nov., Bacillus glennii sp. nov., and Bacillus saganii sp. nov. Isolated from the Vehicle Assembly Building at Kennedy Space Center where the Viking Spacecraft were Assembled.</title>
        <authorList>
            <person name="Seuylemezian A."/>
            <person name="Vaishampayan P."/>
        </authorList>
    </citation>
    <scope>NUCLEOTIDE SEQUENCE [LARGE SCALE GENOMIC DNA]</scope>
    <source>
        <strain evidence="10">DSM 13966</strain>
    </source>
</reference>
<sequence length="177" mass="20916">MDDQQLDINDIYEKYYRDVYHFALYFTNNKQEAEDITQETFVKIIKSIGNLKSTDKLKTWILSITKNTAMDLHRKKKFIRLFPDWGWEKEKDSFTPEDRLIQKGEWTELQSALLSLKQQYRTVVILRGLKELSIKETAEVLGCSETKVRVDYHRALQLLKKQVLSNEEGWGLHNGQS</sequence>
<evidence type="ECO:0000256" key="6">
    <source>
        <dbReference type="RuleBase" id="RU000716"/>
    </source>
</evidence>
<evidence type="ECO:0000259" key="8">
    <source>
        <dbReference type="Pfam" id="PF08281"/>
    </source>
</evidence>
<dbReference type="EMBL" id="RSFW01000019">
    <property type="protein sequence ID" value="RSD25495.1"/>
    <property type="molecule type" value="Genomic_DNA"/>
</dbReference>
<comment type="similarity">
    <text evidence="1 6">Belongs to the sigma-70 factor family. ECF subfamily.</text>
</comment>
<evidence type="ECO:0000256" key="2">
    <source>
        <dbReference type="ARBA" id="ARBA00023015"/>
    </source>
</evidence>
<evidence type="ECO:0000256" key="1">
    <source>
        <dbReference type="ARBA" id="ARBA00010641"/>
    </source>
</evidence>
<dbReference type="InterPro" id="IPR013324">
    <property type="entry name" value="RNA_pol_sigma_r3/r4-like"/>
</dbReference>
<keyword evidence="5 6" id="KW-0804">Transcription</keyword>
<dbReference type="Proteomes" id="UP000279911">
    <property type="component" value="Unassembled WGS sequence"/>
</dbReference>
<dbReference type="SUPFAM" id="SSF88659">
    <property type="entry name" value="Sigma3 and sigma4 domains of RNA polymerase sigma factors"/>
    <property type="match status" value="1"/>
</dbReference>
<evidence type="ECO:0000256" key="5">
    <source>
        <dbReference type="ARBA" id="ARBA00023163"/>
    </source>
</evidence>
<evidence type="ECO:0000313" key="9">
    <source>
        <dbReference type="EMBL" id="RSD25495.1"/>
    </source>
</evidence>
<dbReference type="InterPro" id="IPR013325">
    <property type="entry name" value="RNA_pol_sigma_r2"/>
</dbReference>
<name>A0A3R9FDE1_9BACI</name>
<gene>
    <name evidence="9" type="ORF">EJA10_16960</name>
</gene>
<dbReference type="InterPro" id="IPR014284">
    <property type="entry name" value="RNA_pol_sigma-70_dom"/>
</dbReference>
<dbReference type="GO" id="GO:0006352">
    <property type="term" value="P:DNA-templated transcription initiation"/>
    <property type="evidence" value="ECO:0007669"/>
    <property type="project" value="InterPro"/>
</dbReference>
<dbReference type="GO" id="GO:0016987">
    <property type="term" value="F:sigma factor activity"/>
    <property type="evidence" value="ECO:0007669"/>
    <property type="project" value="UniProtKB-KW"/>
</dbReference>
<feature type="domain" description="RNA polymerase sigma-70 region 2" evidence="7">
    <location>
        <begin position="11"/>
        <end position="77"/>
    </location>
</feature>
<evidence type="ECO:0000313" key="10">
    <source>
        <dbReference type="Proteomes" id="UP000279911"/>
    </source>
</evidence>
<proteinExistence type="inferred from homology"/>
<dbReference type="RefSeq" id="WP_125481214.1">
    <property type="nucleotide sequence ID" value="NZ_RSFW01000019.1"/>
</dbReference>
<dbReference type="Pfam" id="PF08281">
    <property type="entry name" value="Sigma70_r4_2"/>
    <property type="match status" value="1"/>
</dbReference>
<dbReference type="OrthoDB" id="2470848at2"/>
<evidence type="ECO:0000256" key="4">
    <source>
        <dbReference type="ARBA" id="ARBA00023125"/>
    </source>
</evidence>
<dbReference type="InterPro" id="IPR013249">
    <property type="entry name" value="RNA_pol_sigma70_r4_t2"/>
</dbReference>
<dbReference type="GO" id="GO:0006950">
    <property type="term" value="P:response to stress"/>
    <property type="evidence" value="ECO:0007669"/>
    <property type="project" value="UniProtKB-ARBA"/>
</dbReference>
<evidence type="ECO:0000256" key="3">
    <source>
        <dbReference type="ARBA" id="ARBA00023082"/>
    </source>
</evidence>
<dbReference type="PANTHER" id="PTHR43133:SF8">
    <property type="entry name" value="RNA POLYMERASE SIGMA FACTOR HI_1459-RELATED"/>
    <property type="match status" value="1"/>
</dbReference>
<keyword evidence="2 6" id="KW-0805">Transcription regulation</keyword>